<feature type="compositionally biased region" description="Basic and acidic residues" evidence="1">
    <location>
        <begin position="118"/>
        <end position="130"/>
    </location>
</feature>
<protein>
    <submittedName>
        <fullName evidence="5">Zf-CpG_bind_C domain-containing protein</fullName>
    </submittedName>
</protein>
<evidence type="ECO:0000313" key="3">
    <source>
        <dbReference type="EMBL" id="VDK27281.1"/>
    </source>
</evidence>
<dbReference type="EMBL" id="UYRR01014433">
    <property type="protein sequence ID" value="VDK27281.1"/>
    <property type="molecule type" value="Genomic_DNA"/>
</dbReference>
<reference evidence="5" key="1">
    <citation type="submission" date="2017-02" db="UniProtKB">
        <authorList>
            <consortium name="WormBaseParasite"/>
        </authorList>
    </citation>
    <scope>IDENTIFICATION</scope>
</reference>
<evidence type="ECO:0000256" key="1">
    <source>
        <dbReference type="SAM" id="MobiDB-lite"/>
    </source>
</evidence>
<accession>A0A0M3JGM6</accession>
<feature type="compositionally biased region" description="Polar residues" evidence="1">
    <location>
        <begin position="100"/>
        <end position="117"/>
    </location>
</feature>
<feature type="region of interest" description="Disordered" evidence="1">
    <location>
        <begin position="87"/>
        <end position="148"/>
    </location>
</feature>
<reference evidence="3 4" key="2">
    <citation type="submission" date="2018-11" db="EMBL/GenBank/DDBJ databases">
        <authorList>
            <consortium name="Pathogen Informatics"/>
        </authorList>
    </citation>
    <scope>NUCLEOTIDE SEQUENCE [LARGE SCALE GENOMIC DNA]</scope>
</reference>
<feature type="domain" description="CpG binding protein C-terminal" evidence="2">
    <location>
        <begin position="1"/>
        <end position="89"/>
    </location>
</feature>
<dbReference type="Proteomes" id="UP000267096">
    <property type="component" value="Unassembled WGS sequence"/>
</dbReference>
<dbReference type="Pfam" id="PF12269">
    <property type="entry name" value="CpG_bind_C"/>
    <property type="match status" value="1"/>
</dbReference>
<dbReference type="InterPro" id="IPR022056">
    <property type="entry name" value="CpG-bd_C"/>
</dbReference>
<evidence type="ECO:0000313" key="4">
    <source>
        <dbReference type="Proteomes" id="UP000267096"/>
    </source>
</evidence>
<keyword evidence="4" id="KW-1185">Reference proteome</keyword>
<gene>
    <name evidence="3" type="ORF">ASIM_LOCUS6555</name>
</gene>
<dbReference type="AlphaFoldDB" id="A0A0M3JGM6"/>
<proteinExistence type="predicted"/>
<name>A0A0M3JGM6_ANISI</name>
<evidence type="ECO:0000259" key="2">
    <source>
        <dbReference type="Pfam" id="PF12269"/>
    </source>
</evidence>
<dbReference type="WBParaSite" id="ASIM_0000678101-mRNA-1">
    <property type="protein sequence ID" value="ASIM_0000678101-mRNA-1"/>
    <property type="gene ID" value="ASIM_0000678101"/>
</dbReference>
<dbReference type="OrthoDB" id="419183at2759"/>
<organism evidence="5">
    <name type="scientific">Anisakis simplex</name>
    <name type="common">Herring worm</name>
    <dbReference type="NCBI Taxonomy" id="6269"/>
    <lineage>
        <taxon>Eukaryota</taxon>
        <taxon>Metazoa</taxon>
        <taxon>Ecdysozoa</taxon>
        <taxon>Nematoda</taxon>
        <taxon>Chromadorea</taxon>
        <taxon>Rhabditida</taxon>
        <taxon>Spirurina</taxon>
        <taxon>Ascaridomorpha</taxon>
        <taxon>Ascaridoidea</taxon>
        <taxon>Anisakidae</taxon>
        <taxon>Anisakis</taxon>
        <taxon>Anisakis simplex complex</taxon>
    </lineage>
</organism>
<evidence type="ECO:0000313" key="5">
    <source>
        <dbReference type="WBParaSite" id="ASIM_0000678101-mRNA-1"/>
    </source>
</evidence>
<sequence length="148" mass="16629">ICGCPLDIGRRNPGSGTLTFPSVEEILKDSRFCRRPRKDCIQHCNWVQSILGLFDVELMNQVLKLDECFERKRHLQLTESTRGDVISLMTSERIVHEPSTKNMNPEASSDATKSITTNDDHSDSKAKEIDCGDNDDSQKTADSLNDSE</sequence>